<feature type="signal peptide" evidence="17">
    <location>
        <begin position="1"/>
        <end position="31"/>
    </location>
</feature>
<proteinExistence type="inferred from homology"/>
<keyword evidence="9" id="KW-0130">Cell adhesion</keyword>
<evidence type="ECO:0000313" key="19">
    <source>
        <dbReference type="EMBL" id="RNE97052.1"/>
    </source>
</evidence>
<reference evidence="19 20" key="1">
    <citation type="journal article" date="2018" name="BMC Genomics">
        <title>Genomic comparison of Trypanosoma conorhini and Trypanosoma rangeli to Trypanosoma cruzi strains of high and low virulence.</title>
        <authorList>
            <person name="Bradwell K.R."/>
            <person name="Koparde V.N."/>
            <person name="Matveyev A.V."/>
            <person name="Serrano M.G."/>
            <person name="Alves J.M."/>
            <person name="Parikh H."/>
            <person name="Huang B."/>
            <person name="Lee V."/>
            <person name="Espinosa-Alvarez O."/>
            <person name="Ortiz P.A."/>
            <person name="Costa-Martins A.G."/>
            <person name="Teixeira M.M."/>
            <person name="Buck G.A."/>
        </authorList>
    </citation>
    <scope>NUCLEOTIDE SEQUENCE [LARGE SCALE GENOMIC DNA]</scope>
    <source>
        <strain evidence="19 20">AM80</strain>
    </source>
</reference>
<keyword evidence="8 16" id="KW-0862">Zinc</keyword>
<evidence type="ECO:0000256" key="3">
    <source>
        <dbReference type="ARBA" id="ARBA00005860"/>
    </source>
</evidence>
<dbReference type="GO" id="GO:0016020">
    <property type="term" value="C:membrane"/>
    <property type="evidence" value="ECO:0007669"/>
    <property type="project" value="UniProtKB-SubCell"/>
</dbReference>
<keyword evidence="7 17" id="KW-0378">Hydrolase</keyword>
<dbReference type="GO" id="GO:0007155">
    <property type="term" value="P:cell adhesion"/>
    <property type="evidence" value="ECO:0007669"/>
    <property type="project" value="UniProtKB-KW"/>
</dbReference>
<keyword evidence="20" id="KW-1185">Reference proteome</keyword>
<evidence type="ECO:0000256" key="1">
    <source>
        <dbReference type="ARBA" id="ARBA00001249"/>
    </source>
</evidence>
<accession>A0A422MUY8</accession>
<dbReference type="EMBL" id="MKGL01000608">
    <property type="protein sequence ID" value="RNE97052.1"/>
    <property type="molecule type" value="Genomic_DNA"/>
</dbReference>
<dbReference type="GO" id="GO:0046872">
    <property type="term" value="F:metal ion binding"/>
    <property type="evidence" value="ECO:0007669"/>
    <property type="project" value="UniProtKB-KW"/>
</dbReference>
<keyword evidence="12" id="KW-0865">Zymogen</keyword>
<dbReference type="Gene3D" id="3.10.170.20">
    <property type="match status" value="1"/>
</dbReference>
<dbReference type="SUPFAM" id="SSF55486">
    <property type="entry name" value="Metalloproteases ('zincins'), catalytic domain"/>
    <property type="match status" value="1"/>
</dbReference>
<evidence type="ECO:0000256" key="11">
    <source>
        <dbReference type="ARBA" id="ARBA00023136"/>
    </source>
</evidence>
<dbReference type="EC" id="3.4.24.-" evidence="17"/>
<dbReference type="GO" id="GO:0006508">
    <property type="term" value="P:proteolysis"/>
    <property type="evidence" value="ECO:0007669"/>
    <property type="project" value="UniProtKB-KW"/>
</dbReference>
<comment type="similarity">
    <text evidence="3 17">Belongs to the peptidase M8 family.</text>
</comment>
<feature type="binding site" evidence="16">
    <location>
        <position position="235"/>
    </location>
    <ligand>
        <name>Zn(2+)</name>
        <dbReference type="ChEBI" id="CHEBI:29105"/>
        <note>catalytic</note>
    </ligand>
</feature>
<keyword evidence="4 17" id="KW-0645">Protease</keyword>
<keyword evidence="5 16" id="KW-0479">Metal-binding</keyword>
<evidence type="ECO:0000256" key="7">
    <source>
        <dbReference type="ARBA" id="ARBA00022801"/>
    </source>
</evidence>
<dbReference type="VEuPathDB" id="TriTrypDB:TRSC58_06903"/>
<keyword evidence="6 17" id="KW-0732">Signal</keyword>
<dbReference type="GO" id="GO:0005737">
    <property type="term" value="C:cytoplasm"/>
    <property type="evidence" value="ECO:0007669"/>
    <property type="project" value="TreeGrafter"/>
</dbReference>
<comment type="subcellular location">
    <subcellularLocation>
        <location evidence="2">Membrane</location>
    </subcellularLocation>
</comment>
<evidence type="ECO:0000256" key="4">
    <source>
        <dbReference type="ARBA" id="ARBA00022670"/>
    </source>
</evidence>
<feature type="binding site" evidence="16">
    <location>
        <position position="231"/>
    </location>
    <ligand>
        <name>Zn(2+)</name>
        <dbReference type="ChEBI" id="CHEBI:29105"/>
        <note>catalytic</note>
    </ligand>
</feature>
<keyword evidence="10 16" id="KW-0482">Metalloprotease</keyword>
<feature type="active site" evidence="15">
    <location>
        <position position="232"/>
    </location>
</feature>
<evidence type="ECO:0000256" key="13">
    <source>
        <dbReference type="ARBA" id="ARBA00023157"/>
    </source>
</evidence>
<dbReference type="RefSeq" id="XP_029233940.1">
    <property type="nucleotide sequence ID" value="XM_029386228.1"/>
</dbReference>
<dbReference type="FunFam" id="3.90.132.10:FF:000001">
    <property type="entry name" value="leishmanolysin-like peptidase isoform X2"/>
    <property type="match status" value="1"/>
</dbReference>
<evidence type="ECO:0000256" key="15">
    <source>
        <dbReference type="PIRSR" id="PIRSR601577-1"/>
    </source>
</evidence>
<dbReference type="Pfam" id="PF01457">
    <property type="entry name" value="Peptidase_M8"/>
    <property type="match status" value="1"/>
</dbReference>
<evidence type="ECO:0000256" key="10">
    <source>
        <dbReference type="ARBA" id="ARBA00023049"/>
    </source>
</evidence>
<comment type="catalytic activity">
    <reaction evidence="1">
        <text>Preference for hydrophobic residues at P1 and P1' and basic residues at P2' and P3'. A model nonapeptide is cleaved at -Ala-Tyr-|-Leu-Lys-Lys-.</text>
        <dbReference type="EC" id="3.4.24.36"/>
    </reaction>
</comment>
<feature type="region of interest" description="Disordered" evidence="18">
    <location>
        <begin position="426"/>
        <end position="445"/>
    </location>
</feature>
<dbReference type="OMA" id="WAPMRIN"/>
<evidence type="ECO:0000256" key="17">
    <source>
        <dbReference type="RuleBase" id="RU366077"/>
    </source>
</evidence>
<evidence type="ECO:0000256" key="18">
    <source>
        <dbReference type="SAM" id="MobiDB-lite"/>
    </source>
</evidence>
<protein>
    <recommendedName>
        <fullName evidence="17">Leishmanolysin-like peptidase</fullName>
        <ecNumber evidence="17">3.4.24.-</ecNumber>
    </recommendedName>
</protein>
<organism evidence="19 20">
    <name type="scientific">Trypanosoma rangeli</name>
    <dbReference type="NCBI Taxonomy" id="5698"/>
    <lineage>
        <taxon>Eukaryota</taxon>
        <taxon>Discoba</taxon>
        <taxon>Euglenozoa</taxon>
        <taxon>Kinetoplastea</taxon>
        <taxon>Metakinetoplastina</taxon>
        <taxon>Trypanosomatida</taxon>
        <taxon>Trypanosomatidae</taxon>
        <taxon>Trypanosoma</taxon>
        <taxon>Herpetosoma</taxon>
    </lineage>
</organism>
<dbReference type="GO" id="GO:0004222">
    <property type="term" value="F:metalloendopeptidase activity"/>
    <property type="evidence" value="ECO:0007669"/>
    <property type="project" value="UniProtKB-UniRule"/>
</dbReference>
<feature type="binding site" evidence="16">
    <location>
        <position position="301"/>
    </location>
    <ligand>
        <name>Zn(2+)</name>
        <dbReference type="ChEBI" id="CHEBI:29105"/>
        <note>catalytic</note>
    </ligand>
</feature>
<gene>
    <name evidence="19" type="ORF">TraAM80_09551</name>
</gene>
<evidence type="ECO:0000313" key="20">
    <source>
        <dbReference type="Proteomes" id="UP000283634"/>
    </source>
</evidence>
<keyword evidence="13" id="KW-1015">Disulfide bond</keyword>
<evidence type="ECO:0000256" key="9">
    <source>
        <dbReference type="ARBA" id="ARBA00022889"/>
    </source>
</evidence>
<dbReference type="PANTHER" id="PTHR10942">
    <property type="entry name" value="LEISHMANOLYSIN-LIKE PEPTIDASE"/>
    <property type="match status" value="1"/>
</dbReference>
<feature type="chain" id="PRO_5023968158" description="Leishmanolysin-like peptidase" evidence="17">
    <location>
        <begin position="32"/>
        <end position="563"/>
    </location>
</feature>
<evidence type="ECO:0000256" key="5">
    <source>
        <dbReference type="ARBA" id="ARBA00022723"/>
    </source>
</evidence>
<evidence type="ECO:0000256" key="16">
    <source>
        <dbReference type="PIRSR" id="PIRSR601577-2"/>
    </source>
</evidence>
<evidence type="ECO:0000256" key="14">
    <source>
        <dbReference type="ARBA" id="ARBA00023180"/>
    </source>
</evidence>
<dbReference type="Proteomes" id="UP000283634">
    <property type="component" value="Unassembled WGS sequence"/>
</dbReference>
<evidence type="ECO:0000256" key="6">
    <source>
        <dbReference type="ARBA" id="ARBA00022729"/>
    </source>
</evidence>
<dbReference type="Gene3D" id="3.90.132.10">
    <property type="entry name" value="Leishmanolysin , domain 2"/>
    <property type="match status" value="1"/>
</dbReference>
<keyword evidence="14" id="KW-0325">Glycoprotein</keyword>
<evidence type="ECO:0000256" key="12">
    <source>
        <dbReference type="ARBA" id="ARBA00023145"/>
    </source>
</evidence>
<dbReference type="GeneID" id="40333484"/>
<dbReference type="InterPro" id="IPR001577">
    <property type="entry name" value="Peptidase_M8"/>
</dbReference>
<keyword evidence="11" id="KW-0472">Membrane</keyword>
<comment type="cofactor">
    <cofactor evidence="16 17">
        <name>Zn(2+)</name>
        <dbReference type="ChEBI" id="CHEBI:29105"/>
    </cofactor>
    <text evidence="16 17">Binds 1 zinc ion per subunit.</text>
</comment>
<dbReference type="AlphaFoldDB" id="A0A422MUY8"/>
<evidence type="ECO:0000256" key="8">
    <source>
        <dbReference type="ARBA" id="ARBA00022833"/>
    </source>
</evidence>
<name>A0A422MUY8_TRYRA</name>
<evidence type="ECO:0000256" key="2">
    <source>
        <dbReference type="ARBA" id="ARBA00004370"/>
    </source>
</evidence>
<comment type="caution">
    <text evidence="19">The sequence shown here is derived from an EMBL/GenBank/DDBJ whole genome shotgun (WGS) entry which is preliminary data.</text>
</comment>
<dbReference type="PRINTS" id="PR00782">
    <property type="entry name" value="LSHMANOLYSIN"/>
</dbReference>
<dbReference type="PANTHER" id="PTHR10942:SF0">
    <property type="entry name" value="LEISHMANOLYSIN-LIKE PEPTIDASE"/>
    <property type="match status" value="1"/>
</dbReference>
<dbReference type="OrthoDB" id="527990at2759"/>
<sequence length="563" mass="61875">MLRFPPAPSQSARLLMVIVVAVCCGCGNVAAGPVTYPCSFDEVMRGGEGLLSAPVVMKAVPSAGEPQLETYVVVKEEWAPIRIVASMKDLEDNKKHCQLSTLDKPNLRGGTVSCSQKDSLTRNGKKEILTRAIHVAIKLHADRLLVQPLKDPLKVPNFPSDSVCGQFTVPEAHRSEGVDNADMVLYVAAAPGGVWALPCATLDNGRPIVGVVNVAPADLRFPRLATRIAAHEIAHALGFAYGKMVASHMVKNVTGVRGRALSVVVNSMNAAMAAREHYNCNGIQGMELYDFKGDGTGLESHWSKRNAKDELMAPLGGAGYYTELTLAAFADLGYYKVNWAMAEPMGWGRQSGCELLQKKCSELDLSKYPKMFCDMTFRPLQCTSDRYFNGTCDSNIIEMSPNVQTDVCYTVAAWVPREDFNYVFKQEQQQRGNRGSRYPKSKAKKVPNPMWCLDRQLPPKEEAEEEEYEQAVAAVYAEVMCTGKEVKLKTGGGGFYGKRARPERQSPGATLLSIRGMSSALNTRRCARCPSTAAAFFQWLNGTAKRRCGRKQPLQKSWALRRL</sequence>